<gene>
    <name evidence="2" type="ordered locus">KRH_02740</name>
</gene>
<protein>
    <recommendedName>
        <fullName evidence="4">Pentapeptide repeat-containing protein</fullName>
    </recommendedName>
</protein>
<name>B2GLT7_KOCRD</name>
<dbReference type="OrthoDB" id="2579959at2"/>
<dbReference type="InterPro" id="IPR001646">
    <property type="entry name" value="5peptide_repeat"/>
</dbReference>
<feature type="region of interest" description="Disordered" evidence="1">
    <location>
        <begin position="1"/>
        <end position="27"/>
    </location>
</feature>
<dbReference type="Gene3D" id="2.160.20.80">
    <property type="entry name" value="E3 ubiquitin-protein ligase SopA"/>
    <property type="match status" value="1"/>
</dbReference>
<reference evidence="2 3" key="1">
    <citation type="journal article" date="2008" name="J. Bacteriol.">
        <title>Complete genome sequence of the soil actinomycete Kocuria rhizophila.</title>
        <authorList>
            <person name="Takarada H."/>
            <person name="Sekine M."/>
            <person name="Kosugi H."/>
            <person name="Matsuo Y."/>
            <person name="Fujisawa T."/>
            <person name="Omata S."/>
            <person name="Kishi E."/>
            <person name="Shimizu A."/>
            <person name="Tsukatani N."/>
            <person name="Tanikawa S."/>
            <person name="Fujita N."/>
            <person name="Harayama S."/>
        </authorList>
    </citation>
    <scope>NUCLEOTIDE SEQUENCE [LARGE SCALE GENOMIC DNA]</scope>
    <source>
        <strain evidence="3">ATCC 9341 / DSM 348 / NBRC 103217 / DC2201</strain>
    </source>
</reference>
<evidence type="ECO:0008006" key="4">
    <source>
        <dbReference type="Google" id="ProtNLM"/>
    </source>
</evidence>
<evidence type="ECO:0000313" key="2">
    <source>
        <dbReference type="EMBL" id="BAG28621.1"/>
    </source>
</evidence>
<sequence length="232" mass="25033">MNPAARRPSHRPPRTSPGDDAAEPRLAPCRPRAVEVFSGDVRAEDALEGLTVDDAAWAGLDLHGLTLLDCDVRGADLDGTVLQGARLRDTAVQVAHAPTLDAPDSSWSTVTLHDSRAGAAVLHGSTWSSVLVVGCRIDFLNLRDASLQDVVFERCTFRDVDLVSARAQRVAFRECSAQSLDVRSAQLQAVDLRGLEFHQLDGLESLRGSVVHEAQLQVLAPLLARHLGITVR</sequence>
<accession>B2GLT7</accession>
<proteinExistence type="predicted"/>
<dbReference type="eggNOG" id="COG1357">
    <property type="taxonomic scope" value="Bacteria"/>
</dbReference>
<dbReference type="RefSeq" id="WP_012397348.1">
    <property type="nucleotide sequence ID" value="NC_010617.1"/>
</dbReference>
<dbReference type="PANTHER" id="PTHR14136:SF17">
    <property type="entry name" value="BTB_POZ DOMAIN-CONTAINING PROTEIN KCTD9"/>
    <property type="match status" value="1"/>
</dbReference>
<keyword evidence="3" id="KW-1185">Reference proteome</keyword>
<dbReference type="SUPFAM" id="SSF141571">
    <property type="entry name" value="Pentapeptide repeat-like"/>
    <property type="match status" value="1"/>
</dbReference>
<dbReference type="HOGENOM" id="CLU_033401_5_1_11"/>
<organism evidence="2 3">
    <name type="scientific">Kocuria rhizophila (strain ATCC 9341 / DSM 348 / NBRC 103217 / DC2201)</name>
    <dbReference type="NCBI Taxonomy" id="378753"/>
    <lineage>
        <taxon>Bacteria</taxon>
        <taxon>Bacillati</taxon>
        <taxon>Actinomycetota</taxon>
        <taxon>Actinomycetes</taxon>
        <taxon>Micrococcales</taxon>
        <taxon>Micrococcaceae</taxon>
        <taxon>Kocuria</taxon>
    </lineage>
</organism>
<dbReference type="KEGG" id="krh:KRH_02740"/>
<dbReference type="InterPro" id="IPR051082">
    <property type="entry name" value="Pentapeptide-BTB/POZ_domain"/>
</dbReference>
<evidence type="ECO:0000256" key="1">
    <source>
        <dbReference type="SAM" id="MobiDB-lite"/>
    </source>
</evidence>
<dbReference type="Pfam" id="PF00805">
    <property type="entry name" value="Pentapeptide"/>
    <property type="match status" value="1"/>
</dbReference>
<dbReference type="Pfam" id="PF13599">
    <property type="entry name" value="Pentapeptide_4"/>
    <property type="match status" value="1"/>
</dbReference>
<evidence type="ECO:0000313" key="3">
    <source>
        <dbReference type="Proteomes" id="UP000008838"/>
    </source>
</evidence>
<dbReference type="STRING" id="378753.KRH_02740"/>
<dbReference type="PANTHER" id="PTHR14136">
    <property type="entry name" value="BTB_POZ DOMAIN-CONTAINING PROTEIN KCTD9"/>
    <property type="match status" value="1"/>
</dbReference>
<dbReference type="AlphaFoldDB" id="B2GLT7"/>
<dbReference type="EMBL" id="AP009152">
    <property type="protein sequence ID" value="BAG28621.1"/>
    <property type="molecule type" value="Genomic_DNA"/>
</dbReference>
<dbReference type="Proteomes" id="UP000008838">
    <property type="component" value="Chromosome"/>
</dbReference>